<protein>
    <recommendedName>
        <fullName evidence="3">Glycosyl transferase</fullName>
    </recommendedName>
</protein>
<dbReference type="RefSeq" id="WP_090697940.1">
    <property type="nucleotide sequence ID" value="NZ_FNHH01000001.1"/>
</dbReference>
<accession>A0A1G9M2P3</accession>
<keyword evidence="2" id="KW-1185">Reference proteome</keyword>
<dbReference type="Proteomes" id="UP000199226">
    <property type="component" value="Unassembled WGS sequence"/>
</dbReference>
<evidence type="ECO:0008006" key="3">
    <source>
        <dbReference type="Google" id="ProtNLM"/>
    </source>
</evidence>
<dbReference type="Pfam" id="PF13528">
    <property type="entry name" value="Glyco_trans_1_3"/>
    <property type="match status" value="1"/>
</dbReference>
<proteinExistence type="predicted"/>
<gene>
    <name evidence="1" type="ORF">SAMN05421813_101201</name>
</gene>
<reference evidence="2" key="1">
    <citation type="submission" date="2016-10" db="EMBL/GenBank/DDBJ databases">
        <authorList>
            <person name="Varghese N."/>
            <person name="Submissions S."/>
        </authorList>
    </citation>
    <scope>NUCLEOTIDE SEQUENCE [LARGE SCALE GENOMIC DNA]</scope>
    <source>
        <strain evidence="2">DSM 24536</strain>
    </source>
</reference>
<evidence type="ECO:0000313" key="1">
    <source>
        <dbReference type="EMBL" id="SDL68468.1"/>
    </source>
</evidence>
<dbReference type="Gene3D" id="3.40.50.2000">
    <property type="entry name" value="Glycogen Phosphorylase B"/>
    <property type="match status" value="1"/>
</dbReference>
<organism evidence="1 2">
    <name type="scientific">Daejeonella rubra</name>
    <dbReference type="NCBI Taxonomy" id="990371"/>
    <lineage>
        <taxon>Bacteria</taxon>
        <taxon>Pseudomonadati</taxon>
        <taxon>Bacteroidota</taxon>
        <taxon>Sphingobacteriia</taxon>
        <taxon>Sphingobacteriales</taxon>
        <taxon>Sphingobacteriaceae</taxon>
        <taxon>Daejeonella</taxon>
    </lineage>
</organism>
<dbReference type="OrthoDB" id="9793805at2"/>
<dbReference type="AlphaFoldDB" id="A0A1G9M2P3"/>
<name>A0A1G9M2P3_9SPHI</name>
<dbReference type="EMBL" id="FNHH01000001">
    <property type="protein sequence ID" value="SDL68468.1"/>
    <property type="molecule type" value="Genomic_DNA"/>
</dbReference>
<dbReference type="SUPFAM" id="SSF53756">
    <property type="entry name" value="UDP-Glycosyltransferase/glycogen phosphorylase"/>
    <property type="match status" value="1"/>
</dbReference>
<sequence>MNILYAIQGTGNGHLSRAMDIIPCLQQHGNVDILVSGTQGDLSLPFPLKYKLRGLSFIFGKAGGVDLWKTCVKSNIRKFVLEIKSLPVGNYDLVINDFEPVSAWACYMKNIPCIGLSHQATVLAEEAPKAEHNDMIGKLILKNYAPNTAQYGFHFQAYENNIFTPVIRRQVRDQIIENKGHYTVYLPAYDDKRLIAKLSQFKNVSWDVFSKHNRKQFSSKNVTVQPIHNEKFIRSMAQSEGVLCGAGFETPAEALFMKKKLLVIPMKNQYEQQLNAAALKEMGIPVIKNLNDRYDMVINNWINSTRTVEVNYPDMTREIIDEIIEKHGYLTQIVDIRNFGNS</sequence>
<evidence type="ECO:0000313" key="2">
    <source>
        <dbReference type="Proteomes" id="UP000199226"/>
    </source>
</evidence>
<dbReference type="STRING" id="990371.SAMN05421813_101201"/>